<dbReference type="Pfam" id="PF00226">
    <property type="entry name" value="DnaJ"/>
    <property type="match status" value="1"/>
</dbReference>
<evidence type="ECO:0000313" key="3">
    <source>
        <dbReference type="Proteomes" id="UP001314170"/>
    </source>
</evidence>
<dbReference type="SUPFAM" id="SSF46565">
    <property type="entry name" value="Chaperone J-domain"/>
    <property type="match status" value="1"/>
</dbReference>
<dbReference type="PANTHER" id="PTHR45090:SF3">
    <property type="entry name" value="OS09G0368800 PROTEIN"/>
    <property type="match status" value="1"/>
</dbReference>
<accession>A0AAV1RHZ5</accession>
<gene>
    <name evidence="2" type="ORF">DCAF_LOCUS9977</name>
</gene>
<dbReference type="Gene3D" id="1.10.287.110">
    <property type="entry name" value="DnaJ domain"/>
    <property type="match status" value="1"/>
</dbReference>
<dbReference type="PRINTS" id="PR00625">
    <property type="entry name" value="JDOMAIN"/>
</dbReference>
<dbReference type="InterPro" id="IPR036869">
    <property type="entry name" value="J_dom_sf"/>
</dbReference>
<dbReference type="PROSITE" id="PS50076">
    <property type="entry name" value="DNAJ_2"/>
    <property type="match status" value="1"/>
</dbReference>
<comment type="caution">
    <text evidence="2">The sequence shown here is derived from an EMBL/GenBank/DDBJ whole genome shotgun (WGS) entry which is preliminary data.</text>
</comment>
<organism evidence="2 3">
    <name type="scientific">Dovyalis caffra</name>
    <dbReference type="NCBI Taxonomy" id="77055"/>
    <lineage>
        <taxon>Eukaryota</taxon>
        <taxon>Viridiplantae</taxon>
        <taxon>Streptophyta</taxon>
        <taxon>Embryophyta</taxon>
        <taxon>Tracheophyta</taxon>
        <taxon>Spermatophyta</taxon>
        <taxon>Magnoliopsida</taxon>
        <taxon>eudicotyledons</taxon>
        <taxon>Gunneridae</taxon>
        <taxon>Pentapetalae</taxon>
        <taxon>rosids</taxon>
        <taxon>fabids</taxon>
        <taxon>Malpighiales</taxon>
        <taxon>Salicaceae</taxon>
        <taxon>Flacourtieae</taxon>
        <taxon>Dovyalis</taxon>
    </lineage>
</organism>
<dbReference type="PROSITE" id="PS00636">
    <property type="entry name" value="DNAJ_1"/>
    <property type="match status" value="1"/>
</dbReference>
<dbReference type="GO" id="GO:0009507">
    <property type="term" value="C:chloroplast"/>
    <property type="evidence" value="ECO:0007669"/>
    <property type="project" value="TreeGrafter"/>
</dbReference>
<dbReference type="AlphaFoldDB" id="A0AAV1RHZ5"/>
<evidence type="ECO:0000259" key="1">
    <source>
        <dbReference type="PROSITE" id="PS50076"/>
    </source>
</evidence>
<dbReference type="InterPro" id="IPR053232">
    <property type="entry name" value="DnaJ_C/III_chloroplastic"/>
</dbReference>
<dbReference type="InterPro" id="IPR001623">
    <property type="entry name" value="DnaJ_domain"/>
</dbReference>
<dbReference type="CDD" id="cd06257">
    <property type="entry name" value="DnaJ"/>
    <property type="match status" value="1"/>
</dbReference>
<name>A0AAV1RHZ5_9ROSI</name>
<dbReference type="SMART" id="SM00271">
    <property type="entry name" value="DnaJ"/>
    <property type="match status" value="1"/>
</dbReference>
<sequence length="168" mass="20022">MDMFLQVNPKTTNKFPIMVKKSWSRQKSYKHKTILCKTTNEVAFRKKINFYEVLALGSRNVGFDEIKKAYRSMALQYHPDLCLPSAKEESTKRFVELQKAYETLSDPISRRMYDYELGLVNSKGFAFEGFPLEDRKNSFPREVWERQLHGLHQRSYARMERRNNKYTC</sequence>
<evidence type="ECO:0000313" key="2">
    <source>
        <dbReference type="EMBL" id="CAK7334551.1"/>
    </source>
</evidence>
<proteinExistence type="predicted"/>
<dbReference type="EMBL" id="CAWUPB010000950">
    <property type="protein sequence ID" value="CAK7334551.1"/>
    <property type="molecule type" value="Genomic_DNA"/>
</dbReference>
<dbReference type="InterPro" id="IPR018253">
    <property type="entry name" value="DnaJ_domain_CS"/>
</dbReference>
<protein>
    <recommendedName>
        <fullName evidence="1">J domain-containing protein</fullName>
    </recommendedName>
</protein>
<reference evidence="2 3" key="1">
    <citation type="submission" date="2024-01" db="EMBL/GenBank/DDBJ databases">
        <authorList>
            <person name="Waweru B."/>
        </authorList>
    </citation>
    <scope>NUCLEOTIDE SEQUENCE [LARGE SCALE GENOMIC DNA]</scope>
</reference>
<dbReference type="PANTHER" id="PTHR45090">
    <property type="entry name" value="CHAPERONE PROTEIN DNAJ 20 CHLOROPLASTIC"/>
    <property type="match status" value="1"/>
</dbReference>
<feature type="domain" description="J" evidence="1">
    <location>
        <begin position="49"/>
        <end position="117"/>
    </location>
</feature>
<keyword evidence="3" id="KW-1185">Reference proteome</keyword>
<dbReference type="Proteomes" id="UP001314170">
    <property type="component" value="Unassembled WGS sequence"/>
</dbReference>